<evidence type="ECO:0000313" key="3">
    <source>
        <dbReference type="Ensembl" id="ENSMUSP00000121090.2"/>
    </source>
</evidence>
<evidence type="ECO:0000313" key="4">
    <source>
        <dbReference type="MGI" id="MGI:1933966"/>
    </source>
</evidence>
<feature type="signal peptide" evidence="2">
    <location>
        <begin position="1"/>
        <end position="23"/>
    </location>
</feature>
<accession>D6RFP0</accession>
<dbReference type="ExpressionAtlas" id="D6RFP0">
    <property type="expression patterns" value="baseline and differential"/>
</dbReference>
<feature type="region of interest" description="Disordered" evidence="1">
    <location>
        <begin position="87"/>
        <end position="108"/>
    </location>
</feature>
<reference evidence="3" key="4">
    <citation type="submission" date="2025-09" db="UniProtKB">
        <authorList>
            <consortium name="Ensembl"/>
        </authorList>
    </citation>
    <scope>IDENTIFICATION</scope>
    <source>
        <strain evidence="3">C57BL/6J</strain>
    </source>
</reference>
<reference evidence="3" key="3">
    <citation type="submission" date="2025-08" db="UniProtKB">
        <authorList>
            <consortium name="Ensembl"/>
        </authorList>
    </citation>
    <scope>IDENTIFICATION</scope>
    <source>
        <strain evidence="3">C57BL/6J</strain>
    </source>
</reference>
<dbReference type="Proteomes" id="UP000000589">
    <property type="component" value="Chromosome 9"/>
</dbReference>
<keyword evidence="2" id="KW-0732">Signal</keyword>
<feature type="chain" id="PRO_5003087775" evidence="2">
    <location>
        <begin position="24"/>
        <end position="146"/>
    </location>
</feature>
<dbReference type="MGI" id="MGI:1933966">
    <property type="gene designation" value="Mcam"/>
</dbReference>
<dbReference type="HOGENOM" id="CLU_1776860_0_0_1"/>
<dbReference type="AGR" id="MGI:1933966"/>
<reference evidence="3 5" key="2">
    <citation type="journal article" date="2011" name="PLoS Biol.">
        <title>Modernizing reference genome assemblies.</title>
        <authorList>
            <person name="Church D.M."/>
            <person name="Schneider V.A."/>
            <person name="Graves T."/>
            <person name="Auger K."/>
            <person name="Cunningham F."/>
            <person name="Bouk N."/>
            <person name="Chen H.C."/>
            <person name="Agarwala R."/>
            <person name="McLaren W.M."/>
            <person name="Ritchie G.R."/>
            <person name="Albracht D."/>
            <person name="Kremitzki M."/>
            <person name="Rock S."/>
            <person name="Kotkiewicz H."/>
            <person name="Kremitzki C."/>
            <person name="Wollam A."/>
            <person name="Trani L."/>
            <person name="Fulton L."/>
            <person name="Fulton R."/>
            <person name="Matthews L."/>
            <person name="Whitehead S."/>
            <person name="Chow W."/>
            <person name="Torrance J."/>
            <person name="Dunn M."/>
            <person name="Harden G."/>
            <person name="Threadgold G."/>
            <person name="Wood J."/>
            <person name="Collins J."/>
            <person name="Heath P."/>
            <person name="Griffiths G."/>
            <person name="Pelan S."/>
            <person name="Grafham D."/>
            <person name="Eichler E.E."/>
            <person name="Weinstock G."/>
            <person name="Mardis E.R."/>
            <person name="Wilson R.K."/>
            <person name="Howe K."/>
            <person name="Flicek P."/>
            <person name="Hubbard T."/>
        </authorList>
    </citation>
    <scope>NUCLEOTIDE SEQUENCE [LARGE SCALE GENOMIC DNA]</scope>
    <source>
        <strain evidence="3 5">C57BL/6J</strain>
    </source>
</reference>
<evidence type="ECO:0000313" key="5">
    <source>
        <dbReference type="Proteomes" id="UP000000589"/>
    </source>
</evidence>
<evidence type="ECO:0000256" key="2">
    <source>
        <dbReference type="SAM" id="SignalP"/>
    </source>
</evidence>
<dbReference type="AlphaFoldDB" id="D6RFP0"/>
<feature type="region of interest" description="Disordered" evidence="1">
    <location>
        <begin position="124"/>
        <end position="146"/>
    </location>
</feature>
<keyword evidence="5" id="KW-1185">Reference proteome</keyword>
<dbReference type="Ensembl" id="ENSMUST00000149241.8">
    <property type="protein sequence ID" value="ENSMUSP00000121090.2"/>
    <property type="gene ID" value="ENSMUSG00000032135.16"/>
</dbReference>
<dbReference type="Antibodypedia" id="2244">
    <property type="antibodies" value="2163 antibodies from 50 providers"/>
</dbReference>
<dbReference type="Bgee" id="ENSMUSG00000032135">
    <property type="expression patterns" value="Expressed in aorta tunica media and 190 other cell types or tissues"/>
</dbReference>
<proteinExistence type="predicted"/>
<gene>
    <name evidence="3 4" type="primary">Mcam</name>
</gene>
<sequence length="146" mass="15418">MGLPKLVCVFLFAACCCCRRAAGVRSGCWMLGAGVPAERRSRGASPTRASRARLLLEKAVSLAGGGRRPLPLRLGLTPVWRCARRGKAASTHARPGGGRSGQHSPSQVWPLTGLRQLQPSGLVFDSQGEADTDFPCAPRQGPAGTW</sequence>
<protein>
    <submittedName>
        <fullName evidence="3">Melanoma cell adhesion molecule</fullName>
    </submittedName>
</protein>
<dbReference type="GeneTree" id="ENSGT00940000155838"/>
<name>D6RFP0_MOUSE</name>
<dbReference type="VEuPathDB" id="HostDB:ENSMUSG00000032135"/>
<organism evidence="3 5">
    <name type="scientific">Mus musculus</name>
    <name type="common">Mouse</name>
    <dbReference type="NCBI Taxonomy" id="10090"/>
    <lineage>
        <taxon>Eukaryota</taxon>
        <taxon>Metazoa</taxon>
        <taxon>Chordata</taxon>
        <taxon>Craniata</taxon>
        <taxon>Vertebrata</taxon>
        <taxon>Euteleostomi</taxon>
        <taxon>Mammalia</taxon>
        <taxon>Eutheria</taxon>
        <taxon>Euarchontoglires</taxon>
        <taxon>Glires</taxon>
        <taxon>Rodentia</taxon>
        <taxon>Myomorpha</taxon>
        <taxon>Muroidea</taxon>
        <taxon>Muridae</taxon>
        <taxon>Murinae</taxon>
        <taxon>Mus</taxon>
        <taxon>Mus</taxon>
    </lineage>
</organism>
<evidence type="ECO:0000256" key="1">
    <source>
        <dbReference type="SAM" id="MobiDB-lite"/>
    </source>
</evidence>
<reference evidence="3 5" key="1">
    <citation type="journal article" date="2009" name="PLoS Biol.">
        <title>Lineage-specific biology revealed by a finished genome assembly of the mouse.</title>
        <authorList>
            <consortium name="Mouse Genome Sequencing Consortium"/>
            <person name="Church D.M."/>
            <person name="Goodstadt L."/>
            <person name="Hillier L.W."/>
            <person name="Zody M.C."/>
            <person name="Goldstein S."/>
            <person name="She X."/>
            <person name="Bult C.J."/>
            <person name="Agarwala R."/>
            <person name="Cherry J.L."/>
            <person name="DiCuccio M."/>
            <person name="Hlavina W."/>
            <person name="Kapustin Y."/>
            <person name="Meric P."/>
            <person name="Maglott D."/>
            <person name="Birtle Z."/>
            <person name="Marques A.C."/>
            <person name="Graves T."/>
            <person name="Zhou S."/>
            <person name="Teague B."/>
            <person name="Potamousis K."/>
            <person name="Churas C."/>
            <person name="Place M."/>
            <person name="Herschleb J."/>
            <person name="Runnheim R."/>
            <person name="Forrest D."/>
            <person name="Amos-Landgraf J."/>
            <person name="Schwartz D.C."/>
            <person name="Cheng Z."/>
            <person name="Lindblad-Toh K."/>
            <person name="Eichler E.E."/>
            <person name="Ponting C.P."/>
        </authorList>
    </citation>
    <scope>NUCLEOTIDE SEQUENCE [LARGE SCALE GENOMIC DNA]</scope>
    <source>
        <strain evidence="3 5">C57BL/6J</strain>
    </source>
</reference>